<proteinExistence type="predicted"/>
<keyword evidence="2" id="KW-1185">Reference proteome</keyword>
<dbReference type="AlphaFoldDB" id="A0A9D4GD12"/>
<accession>A0A9D4GD12</accession>
<dbReference type="EMBL" id="JAIWYP010000006">
    <property type="protein sequence ID" value="KAH3814855.1"/>
    <property type="molecule type" value="Genomic_DNA"/>
</dbReference>
<evidence type="ECO:0000313" key="2">
    <source>
        <dbReference type="Proteomes" id="UP000828390"/>
    </source>
</evidence>
<evidence type="ECO:0000313" key="1">
    <source>
        <dbReference type="EMBL" id="KAH3814855.1"/>
    </source>
</evidence>
<sequence>MRMSIYFKFINALRSVNLIEKNISVQLQKQVISEAQGIAQQLIEKIVALTTKVEDTVNGHWDKEIRITKEGIHDADNLLLEVKHIIEIIGSGPEIWRFRLVRSCFTSN</sequence>
<comment type="caution">
    <text evidence="1">The sequence shown here is derived from an EMBL/GenBank/DDBJ whole genome shotgun (WGS) entry which is preliminary data.</text>
</comment>
<name>A0A9D4GD12_DREPO</name>
<reference evidence="1" key="1">
    <citation type="journal article" date="2019" name="bioRxiv">
        <title>The Genome of the Zebra Mussel, Dreissena polymorpha: A Resource for Invasive Species Research.</title>
        <authorList>
            <person name="McCartney M.A."/>
            <person name="Auch B."/>
            <person name="Kono T."/>
            <person name="Mallez S."/>
            <person name="Zhang Y."/>
            <person name="Obille A."/>
            <person name="Becker A."/>
            <person name="Abrahante J.E."/>
            <person name="Garbe J."/>
            <person name="Badalamenti J.P."/>
            <person name="Herman A."/>
            <person name="Mangelson H."/>
            <person name="Liachko I."/>
            <person name="Sullivan S."/>
            <person name="Sone E.D."/>
            <person name="Koren S."/>
            <person name="Silverstein K.A.T."/>
            <person name="Beckman K.B."/>
            <person name="Gohl D.M."/>
        </authorList>
    </citation>
    <scope>NUCLEOTIDE SEQUENCE</scope>
    <source>
        <strain evidence="1">Duluth1</strain>
        <tissue evidence="1">Whole animal</tissue>
    </source>
</reference>
<organism evidence="1 2">
    <name type="scientific">Dreissena polymorpha</name>
    <name type="common">Zebra mussel</name>
    <name type="synonym">Mytilus polymorpha</name>
    <dbReference type="NCBI Taxonomy" id="45954"/>
    <lineage>
        <taxon>Eukaryota</taxon>
        <taxon>Metazoa</taxon>
        <taxon>Spiralia</taxon>
        <taxon>Lophotrochozoa</taxon>
        <taxon>Mollusca</taxon>
        <taxon>Bivalvia</taxon>
        <taxon>Autobranchia</taxon>
        <taxon>Heteroconchia</taxon>
        <taxon>Euheterodonta</taxon>
        <taxon>Imparidentia</taxon>
        <taxon>Neoheterodontei</taxon>
        <taxon>Myida</taxon>
        <taxon>Dreissenoidea</taxon>
        <taxon>Dreissenidae</taxon>
        <taxon>Dreissena</taxon>
    </lineage>
</organism>
<gene>
    <name evidence="1" type="ORF">DPMN_143368</name>
</gene>
<reference evidence="1" key="2">
    <citation type="submission" date="2020-11" db="EMBL/GenBank/DDBJ databases">
        <authorList>
            <person name="McCartney M.A."/>
            <person name="Auch B."/>
            <person name="Kono T."/>
            <person name="Mallez S."/>
            <person name="Becker A."/>
            <person name="Gohl D.M."/>
            <person name="Silverstein K.A.T."/>
            <person name="Koren S."/>
            <person name="Bechman K.B."/>
            <person name="Herman A."/>
            <person name="Abrahante J.E."/>
            <person name="Garbe J."/>
        </authorList>
    </citation>
    <scope>NUCLEOTIDE SEQUENCE</scope>
    <source>
        <strain evidence="1">Duluth1</strain>
        <tissue evidence="1">Whole animal</tissue>
    </source>
</reference>
<dbReference type="Proteomes" id="UP000828390">
    <property type="component" value="Unassembled WGS sequence"/>
</dbReference>
<protein>
    <submittedName>
        <fullName evidence="1">Uncharacterized protein</fullName>
    </submittedName>
</protein>